<keyword evidence="1" id="KW-0472">Membrane</keyword>
<feature type="transmembrane region" description="Helical" evidence="1">
    <location>
        <begin position="49"/>
        <end position="68"/>
    </location>
</feature>
<dbReference type="RefSeq" id="WP_037517447.1">
    <property type="nucleotide sequence ID" value="NZ_JGVR01000003.1"/>
</dbReference>
<protein>
    <recommendedName>
        <fullName evidence="4">Iron transporter</fullName>
    </recommendedName>
</protein>
<accession>A0A084ESI2</accession>
<evidence type="ECO:0000256" key="1">
    <source>
        <dbReference type="SAM" id="Phobius"/>
    </source>
</evidence>
<evidence type="ECO:0008006" key="4">
    <source>
        <dbReference type="Google" id="ProtNLM"/>
    </source>
</evidence>
<dbReference type="AlphaFoldDB" id="A0A084ESI2"/>
<feature type="transmembrane region" description="Helical" evidence="1">
    <location>
        <begin position="75"/>
        <end position="94"/>
    </location>
</feature>
<keyword evidence="1" id="KW-0812">Transmembrane</keyword>
<keyword evidence="1" id="KW-1133">Transmembrane helix</keyword>
<evidence type="ECO:0000313" key="3">
    <source>
        <dbReference type="Proteomes" id="UP000028534"/>
    </source>
</evidence>
<organism evidence="2 3">
    <name type="scientific">Sphingobium yanoikuyae</name>
    <name type="common">Sphingomonas yanoikuyae</name>
    <dbReference type="NCBI Taxonomy" id="13690"/>
    <lineage>
        <taxon>Bacteria</taxon>
        <taxon>Pseudomonadati</taxon>
        <taxon>Pseudomonadota</taxon>
        <taxon>Alphaproteobacteria</taxon>
        <taxon>Sphingomonadales</taxon>
        <taxon>Sphingomonadaceae</taxon>
        <taxon>Sphingobium</taxon>
    </lineage>
</organism>
<feature type="transmembrane region" description="Helical" evidence="1">
    <location>
        <begin position="21"/>
        <end position="43"/>
    </location>
</feature>
<dbReference type="EMBL" id="JGVR01000003">
    <property type="protein sequence ID" value="KEZ20924.1"/>
    <property type="molecule type" value="Genomic_DNA"/>
</dbReference>
<dbReference type="PATRIC" id="fig|13690.10.peg.1002"/>
<sequence length="100" mass="10392">MSRSKSVSVGYRLAVASRVAGAFLGGYALISAATVLLALVWPLPKAQAVLSASMLSFALYAGFVIWAFHVRRLRWIWGVVLGGTALLSSAAWLLGAGGAA</sequence>
<name>A0A084ESI2_SPHYA</name>
<gene>
    <name evidence="2" type="ORF">CP98_00965</name>
</gene>
<comment type="caution">
    <text evidence="2">The sequence shown here is derived from an EMBL/GenBank/DDBJ whole genome shotgun (WGS) entry which is preliminary data.</text>
</comment>
<reference evidence="2 3" key="1">
    <citation type="submission" date="2014-03" db="EMBL/GenBank/DDBJ databases">
        <title>Genome sequence of Sphingobium yanoikuyae B1.</title>
        <authorList>
            <person name="Gan H.M."/>
            <person name="Gan H.Y."/>
            <person name="Savka M.A."/>
        </authorList>
    </citation>
    <scope>NUCLEOTIDE SEQUENCE [LARGE SCALE GENOMIC DNA]</scope>
    <source>
        <strain evidence="2 3">B1</strain>
    </source>
</reference>
<dbReference type="eggNOG" id="ENOG5033AQ3">
    <property type="taxonomic scope" value="Bacteria"/>
</dbReference>
<dbReference type="Proteomes" id="UP000028534">
    <property type="component" value="Unassembled WGS sequence"/>
</dbReference>
<proteinExistence type="predicted"/>
<evidence type="ECO:0000313" key="2">
    <source>
        <dbReference type="EMBL" id="KEZ20924.1"/>
    </source>
</evidence>
<dbReference type="STRING" id="13690.AX777_22220"/>